<keyword evidence="3" id="KW-1185">Reference proteome</keyword>
<dbReference type="Pfam" id="PF12697">
    <property type="entry name" value="Abhydrolase_6"/>
    <property type="match status" value="1"/>
</dbReference>
<gene>
    <name evidence="2" type="ORF">ABNW52_06955</name>
</gene>
<dbReference type="GO" id="GO:0016787">
    <property type="term" value="F:hydrolase activity"/>
    <property type="evidence" value="ECO:0007669"/>
    <property type="project" value="UniProtKB-KW"/>
</dbReference>
<feature type="domain" description="AB hydrolase-1" evidence="1">
    <location>
        <begin position="8"/>
        <end position="255"/>
    </location>
</feature>
<protein>
    <submittedName>
        <fullName evidence="2">Alpha/beta hydrolase</fullName>
    </submittedName>
</protein>
<sequence length="263" mass="29579">MMLHSLHFAHANSFPASIYHKLHQRLATHGFEVGYLDTIGHDPAYPVSDCWPHLVDETLAYMAANYRAPVVAVGHSLGGMVLLQAAIREPQRFARLIVLDSPLLGPRTSFMIWLAKRLGFIQRITPGGTGTLRRRDNWASTGSVYDYFARKPAFARWDEDCLRDYATHGTLDNGQGGRRLKFRPQVEHAIYGTLPHNSWFLRGQLQVPCSYVVAGEGSAIRPHDLAFIRRHFTADIHTQRGSHLFPLEYPLETADLIAALAAR</sequence>
<dbReference type="InterPro" id="IPR029058">
    <property type="entry name" value="AB_hydrolase_fold"/>
</dbReference>
<reference evidence="2" key="1">
    <citation type="submission" date="2024-06" db="EMBL/GenBank/DDBJ databases">
        <title>Genome sequence of Vogesella sp. MAHUQ-64.</title>
        <authorList>
            <person name="Huq M.A."/>
        </authorList>
    </citation>
    <scope>NUCLEOTIDE SEQUENCE</scope>
    <source>
        <strain evidence="2">MAHUQ-64</strain>
    </source>
</reference>
<dbReference type="InterPro" id="IPR000073">
    <property type="entry name" value="AB_hydrolase_1"/>
</dbReference>
<accession>A0ABV1M274</accession>
<comment type="caution">
    <text evidence="2">The sequence shown here is derived from an EMBL/GenBank/DDBJ whole genome shotgun (WGS) entry which is preliminary data.</text>
</comment>
<proteinExistence type="predicted"/>
<evidence type="ECO:0000313" key="3">
    <source>
        <dbReference type="Proteomes" id="UP001433638"/>
    </source>
</evidence>
<name>A0ABV1M274_9NEIS</name>
<keyword evidence="2" id="KW-0378">Hydrolase</keyword>
<dbReference type="SUPFAM" id="SSF53474">
    <property type="entry name" value="alpha/beta-Hydrolases"/>
    <property type="match status" value="1"/>
</dbReference>
<dbReference type="Proteomes" id="UP001433638">
    <property type="component" value="Unassembled WGS sequence"/>
</dbReference>
<dbReference type="RefSeq" id="WP_349585767.1">
    <property type="nucleotide sequence ID" value="NZ_JBEFLD010000003.1"/>
</dbReference>
<evidence type="ECO:0000259" key="1">
    <source>
        <dbReference type="Pfam" id="PF12697"/>
    </source>
</evidence>
<organism evidence="2 3">
    <name type="scientific">Vogesella oryzagri</name>
    <dbReference type="NCBI Taxonomy" id="3160864"/>
    <lineage>
        <taxon>Bacteria</taxon>
        <taxon>Pseudomonadati</taxon>
        <taxon>Pseudomonadota</taxon>
        <taxon>Betaproteobacteria</taxon>
        <taxon>Neisseriales</taxon>
        <taxon>Chromobacteriaceae</taxon>
        <taxon>Vogesella</taxon>
    </lineage>
</organism>
<evidence type="ECO:0000313" key="2">
    <source>
        <dbReference type="EMBL" id="MEQ6290349.1"/>
    </source>
</evidence>
<dbReference type="EMBL" id="JBEFLD010000003">
    <property type="protein sequence ID" value="MEQ6290349.1"/>
    <property type="molecule type" value="Genomic_DNA"/>
</dbReference>
<dbReference type="Gene3D" id="3.40.50.1820">
    <property type="entry name" value="alpha/beta hydrolase"/>
    <property type="match status" value="1"/>
</dbReference>